<dbReference type="AlphaFoldDB" id="A0A098B6J3"/>
<dbReference type="GO" id="GO:0005886">
    <property type="term" value="C:plasma membrane"/>
    <property type="evidence" value="ECO:0007669"/>
    <property type="project" value="UniProtKB-SubCell"/>
</dbReference>
<dbReference type="PATRIC" id="fig|49338.4.peg.4403"/>
<protein>
    <recommendedName>
        <fullName evidence="3">Multidrug export protein MepA</fullName>
    </recommendedName>
</protein>
<evidence type="ECO:0000256" key="2">
    <source>
        <dbReference type="ARBA" id="ARBA00008417"/>
    </source>
</evidence>
<name>A0A098B6J3_DESHA</name>
<evidence type="ECO:0000256" key="7">
    <source>
        <dbReference type="ARBA" id="ARBA00022989"/>
    </source>
</evidence>
<feature type="transmembrane region" description="Helical" evidence="10">
    <location>
        <begin position="281"/>
        <end position="305"/>
    </location>
</feature>
<feature type="transmembrane region" description="Helical" evidence="10">
    <location>
        <begin position="105"/>
        <end position="125"/>
    </location>
</feature>
<evidence type="ECO:0000256" key="9">
    <source>
        <dbReference type="ARBA" id="ARBA00023251"/>
    </source>
</evidence>
<feature type="transmembrane region" description="Helical" evidence="10">
    <location>
        <begin position="178"/>
        <end position="197"/>
    </location>
</feature>
<comment type="subcellular location">
    <subcellularLocation>
        <location evidence="1">Cell membrane</location>
        <topology evidence="1">Multi-pass membrane protein</topology>
    </subcellularLocation>
</comment>
<feature type="transmembrane region" description="Helical" evidence="10">
    <location>
        <begin position="145"/>
        <end position="166"/>
    </location>
</feature>
<dbReference type="Pfam" id="PF01554">
    <property type="entry name" value="MatE"/>
    <property type="match status" value="2"/>
</dbReference>
<gene>
    <name evidence="11" type="ORF">DPCES_4091</name>
</gene>
<feature type="transmembrane region" description="Helical" evidence="10">
    <location>
        <begin position="71"/>
        <end position="93"/>
    </location>
</feature>
<dbReference type="InterPro" id="IPR051327">
    <property type="entry name" value="MATE_MepA_subfamily"/>
</dbReference>
<dbReference type="InterPro" id="IPR048279">
    <property type="entry name" value="MdtK-like"/>
</dbReference>
<keyword evidence="4" id="KW-0813">Transport</keyword>
<dbReference type="PANTHER" id="PTHR43823:SF3">
    <property type="entry name" value="MULTIDRUG EXPORT PROTEIN MEPA"/>
    <property type="match status" value="1"/>
</dbReference>
<evidence type="ECO:0000313" key="11">
    <source>
        <dbReference type="EMBL" id="CDX03977.1"/>
    </source>
</evidence>
<feature type="transmembrane region" description="Helical" evidence="10">
    <location>
        <begin position="366"/>
        <end position="388"/>
    </location>
</feature>
<keyword evidence="6 10" id="KW-0812">Transmembrane</keyword>
<keyword evidence="5" id="KW-1003">Cell membrane</keyword>
<evidence type="ECO:0000256" key="8">
    <source>
        <dbReference type="ARBA" id="ARBA00023136"/>
    </source>
</evidence>
<dbReference type="InterPro" id="IPR045070">
    <property type="entry name" value="MATE_MepA-like"/>
</dbReference>
<evidence type="ECO:0000256" key="3">
    <source>
        <dbReference type="ARBA" id="ARBA00022106"/>
    </source>
</evidence>
<dbReference type="PANTHER" id="PTHR43823">
    <property type="entry name" value="SPORULATION PROTEIN YKVU"/>
    <property type="match status" value="1"/>
</dbReference>
<evidence type="ECO:0000256" key="10">
    <source>
        <dbReference type="SAM" id="Phobius"/>
    </source>
</evidence>
<feature type="transmembrane region" description="Helical" evidence="10">
    <location>
        <begin position="247"/>
        <end position="269"/>
    </location>
</feature>
<sequence>MATTLVEEKEKQKHFILSGNLWKVMADLSWPAIVAMVLYGMNSVMDAFFVGRYVGEAALAGVSVAYPLSQISVAFGSLIGVGAGSVLSIALGAKDRKTQEHLLGNVNLLSLIVTAVYMLLGLAFSTQLIAMMGGRGEALILGDQYFRITIYGAFFWVYGLAGNMIIRAEGKMKTAAVMMGFGLAVDVIFKYLFIVVFQWGVEGAAWATNIGMLVYTLVSWLYFSKGWATFHSKLASLRWDQKIGTSVLRLGASSLIMSVMSLVQAIFVFNALSKYGTTWDVAFYGVVYRIFTFLLTPIFGLMRALQPVIGINYGARQYDRVISSYKIFAVTALVLTLPFWLLSIAIPGPILGLMMKDAAFSGADLLYFRVYMAILPVLSFIFMAMTLFPSVDKGKPAAMIGIARQLVFYVPVMIFLPKAIGVAGVYYGSLAIDAVIILWTLFMVRKEFSQLRQKARSDKPESIAYSL</sequence>
<dbReference type="GO" id="GO:0046677">
    <property type="term" value="P:response to antibiotic"/>
    <property type="evidence" value="ECO:0007669"/>
    <property type="project" value="UniProtKB-KW"/>
</dbReference>
<feature type="transmembrane region" description="Helical" evidence="10">
    <location>
        <begin position="203"/>
        <end position="223"/>
    </location>
</feature>
<feature type="transmembrane region" description="Helical" evidence="10">
    <location>
        <begin position="426"/>
        <end position="444"/>
    </location>
</feature>
<feature type="transmembrane region" description="Helical" evidence="10">
    <location>
        <begin position="400"/>
        <end position="420"/>
    </location>
</feature>
<dbReference type="RefSeq" id="WP_005809662.1">
    <property type="nucleotide sequence ID" value="NZ_CABKQQ010000019.1"/>
</dbReference>
<dbReference type="GO" id="GO:0015297">
    <property type="term" value="F:antiporter activity"/>
    <property type="evidence" value="ECO:0007669"/>
    <property type="project" value="InterPro"/>
</dbReference>
<keyword evidence="8 10" id="KW-0472">Membrane</keyword>
<dbReference type="CDD" id="cd13143">
    <property type="entry name" value="MATE_MepA_like"/>
    <property type="match status" value="1"/>
</dbReference>
<feature type="transmembrane region" description="Helical" evidence="10">
    <location>
        <begin position="21"/>
        <end position="41"/>
    </location>
</feature>
<dbReference type="PIRSF" id="PIRSF006603">
    <property type="entry name" value="DinF"/>
    <property type="match status" value="1"/>
</dbReference>
<dbReference type="InterPro" id="IPR002528">
    <property type="entry name" value="MATE_fam"/>
</dbReference>
<dbReference type="GO" id="GO:0042910">
    <property type="term" value="F:xenobiotic transmembrane transporter activity"/>
    <property type="evidence" value="ECO:0007669"/>
    <property type="project" value="InterPro"/>
</dbReference>
<evidence type="ECO:0000256" key="6">
    <source>
        <dbReference type="ARBA" id="ARBA00022692"/>
    </source>
</evidence>
<comment type="similarity">
    <text evidence="2">Belongs to the multi antimicrobial extrusion (MATE) (TC 2.A.66.1) family. MepA subfamily.</text>
</comment>
<proteinExistence type="inferred from homology"/>
<evidence type="ECO:0000256" key="5">
    <source>
        <dbReference type="ARBA" id="ARBA00022475"/>
    </source>
</evidence>
<evidence type="ECO:0000256" key="1">
    <source>
        <dbReference type="ARBA" id="ARBA00004651"/>
    </source>
</evidence>
<evidence type="ECO:0000256" key="4">
    <source>
        <dbReference type="ARBA" id="ARBA00022448"/>
    </source>
</evidence>
<organism evidence="11">
    <name type="scientific">Desulfitobacterium hafniense</name>
    <name type="common">Desulfitobacterium frappieri</name>
    <dbReference type="NCBI Taxonomy" id="49338"/>
    <lineage>
        <taxon>Bacteria</taxon>
        <taxon>Bacillati</taxon>
        <taxon>Bacillota</taxon>
        <taxon>Clostridia</taxon>
        <taxon>Eubacteriales</taxon>
        <taxon>Desulfitobacteriaceae</taxon>
        <taxon>Desulfitobacterium</taxon>
    </lineage>
</organism>
<keyword evidence="7 10" id="KW-1133">Transmembrane helix</keyword>
<keyword evidence="9" id="KW-0046">Antibiotic resistance</keyword>
<dbReference type="EMBL" id="LK996017">
    <property type="protein sequence ID" value="CDX03977.1"/>
    <property type="molecule type" value="Genomic_DNA"/>
</dbReference>
<reference evidence="11" key="1">
    <citation type="submission" date="2014-07" db="EMBL/GenBank/DDBJ databases">
        <authorList>
            <person name="Hornung V.Bastian."/>
        </authorList>
    </citation>
    <scope>NUCLEOTIDE SEQUENCE</scope>
    <source>
        <strain evidence="11">PCE-S</strain>
    </source>
</reference>
<feature type="transmembrane region" description="Helical" evidence="10">
    <location>
        <begin position="325"/>
        <end position="346"/>
    </location>
</feature>
<accession>A0A098B6J3</accession>